<dbReference type="Gene3D" id="2.60.120.260">
    <property type="entry name" value="Galactose-binding domain-like"/>
    <property type="match status" value="2"/>
</dbReference>
<proteinExistence type="predicted"/>
<evidence type="ECO:0000313" key="6">
    <source>
        <dbReference type="Proteomes" id="UP000244450"/>
    </source>
</evidence>
<dbReference type="AlphaFoldDB" id="A0A2T7BQD1"/>
<dbReference type="Gene3D" id="2.60.420.10">
    <property type="entry name" value="Maltose phosphorylase, domain 3"/>
    <property type="match status" value="1"/>
</dbReference>
<evidence type="ECO:0000259" key="2">
    <source>
        <dbReference type="Pfam" id="PF05592"/>
    </source>
</evidence>
<dbReference type="SUPFAM" id="SSF49785">
    <property type="entry name" value="Galactose-binding domain-like"/>
    <property type="match status" value="1"/>
</dbReference>
<organism evidence="5 6">
    <name type="scientific">Chitinophaga parva</name>
    <dbReference type="NCBI Taxonomy" id="2169414"/>
    <lineage>
        <taxon>Bacteria</taxon>
        <taxon>Pseudomonadati</taxon>
        <taxon>Bacteroidota</taxon>
        <taxon>Chitinophagia</taxon>
        <taxon>Chitinophagales</taxon>
        <taxon>Chitinophagaceae</taxon>
        <taxon>Chitinophaga</taxon>
    </lineage>
</organism>
<keyword evidence="6" id="KW-1185">Reference proteome</keyword>
<dbReference type="InterPro" id="IPR035398">
    <property type="entry name" value="Bac_rhamnosid_C"/>
</dbReference>
<keyword evidence="1" id="KW-0732">Signal</keyword>
<dbReference type="SUPFAM" id="SSF48208">
    <property type="entry name" value="Six-hairpin glycosidases"/>
    <property type="match status" value="1"/>
</dbReference>
<evidence type="ECO:0000259" key="3">
    <source>
        <dbReference type="Pfam" id="PF17389"/>
    </source>
</evidence>
<name>A0A2T7BQD1_9BACT</name>
<evidence type="ECO:0000259" key="4">
    <source>
        <dbReference type="Pfam" id="PF17390"/>
    </source>
</evidence>
<dbReference type="InterPro" id="IPR012341">
    <property type="entry name" value="6hp_glycosidase-like_sf"/>
</dbReference>
<dbReference type="InterPro" id="IPR008902">
    <property type="entry name" value="Rhamnosid_concanavalin"/>
</dbReference>
<dbReference type="InterPro" id="IPR035396">
    <property type="entry name" value="Bac_rhamnosid6H"/>
</dbReference>
<dbReference type="InterPro" id="IPR008979">
    <property type="entry name" value="Galactose-bd-like_sf"/>
</dbReference>
<dbReference type="PANTHER" id="PTHR34987">
    <property type="entry name" value="C, PUTATIVE (AFU_ORTHOLOGUE AFUA_3G02880)-RELATED"/>
    <property type="match status" value="1"/>
</dbReference>
<dbReference type="Pfam" id="PF17390">
    <property type="entry name" value="Bac_rhamnosid_C"/>
    <property type="match status" value="1"/>
</dbReference>
<dbReference type="Gene3D" id="1.50.10.10">
    <property type="match status" value="1"/>
</dbReference>
<dbReference type="OrthoDB" id="9815108at2"/>
<feature type="domain" description="Alpha-L-rhamnosidase C-terminal" evidence="4">
    <location>
        <begin position="706"/>
        <end position="765"/>
    </location>
</feature>
<feature type="domain" description="Alpha-L-rhamnosidase concanavalin-like" evidence="2">
    <location>
        <begin position="259"/>
        <end position="346"/>
    </location>
</feature>
<dbReference type="InterPro" id="IPR008928">
    <property type="entry name" value="6-hairpin_glycosidase_sf"/>
</dbReference>
<dbReference type="PANTHER" id="PTHR34987:SF2">
    <property type="entry name" value="B, PUTATIVE (AFU_ORTHOLOGUE AFUA_7G05040)-RELATED"/>
    <property type="match status" value="1"/>
</dbReference>
<comment type="caution">
    <text evidence="5">The sequence shown here is derived from an EMBL/GenBank/DDBJ whole genome shotgun (WGS) entry which is preliminary data.</text>
</comment>
<feature type="chain" id="PRO_5015667304" evidence="1">
    <location>
        <begin position="18"/>
        <end position="787"/>
    </location>
</feature>
<accession>A0A2T7BQD1</accession>
<evidence type="ECO:0000256" key="1">
    <source>
        <dbReference type="SAM" id="SignalP"/>
    </source>
</evidence>
<feature type="signal peptide" evidence="1">
    <location>
        <begin position="1"/>
        <end position="17"/>
    </location>
</feature>
<reference evidence="5 6" key="1">
    <citation type="submission" date="2018-04" db="EMBL/GenBank/DDBJ databases">
        <title>Chitinophaga fuyangensis sp. nov., isolated from soil in a chemical factory.</title>
        <authorList>
            <person name="Chen K."/>
        </authorList>
    </citation>
    <scope>NUCLEOTIDE SEQUENCE [LARGE SCALE GENOMIC DNA]</scope>
    <source>
        <strain evidence="5 6">LY-1</strain>
    </source>
</reference>
<protein>
    <submittedName>
        <fullName evidence="5">Alpha-L-rhamnosidase</fullName>
    </submittedName>
</protein>
<gene>
    <name evidence="5" type="ORF">DCC81_08195</name>
</gene>
<feature type="domain" description="Alpha-L-rhamnosidase six-hairpin glycosidase" evidence="3">
    <location>
        <begin position="369"/>
        <end position="698"/>
    </location>
</feature>
<dbReference type="Pfam" id="PF17389">
    <property type="entry name" value="Bac_rhamnosid6H"/>
    <property type="match status" value="1"/>
</dbReference>
<dbReference type="EMBL" id="QCYK01000001">
    <property type="protein sequence ID" value="PUZ29884.1"/>
    <property type="molecule type" value="Genomic_DNA"/>
</dbReference>
<evidence type="ECO:0000313" key="5">
    <source>
        <dbReference type="EMBL" id="PUZ29884.1"/>
    </source>
</evidence>
<dbReference type="GO" id="GO:0005975">
    <property type="term" value="P:carbohydrate metabolic process"/>
    <property type="evidence" value="ECO:0007669"/>
    <property type="project" value="InterPro"/>
</dbReference>
<dbReference type="Pfam" id="PF05592">
    <property type="entry name" value="Bac_rhamnosid"/>
    <property type="match status" value="1"/>
</dbReference>
<sequence>MKHFHVIAFLLFCNLHAQCVYGQQADTAQFPAHFSASWIAPPRVSLQDYGVYHFRRMLHLQRLPKSFVVQVSADNRYQLYVNGHNVTSGPQRSDVAHWHYETLDLRPYLQSGTNVIAATVWNQGRYRAWAQLSLQTGFWMDGALRSDTSWRVLNDTAYTPLTEGAHITGPFEALDAAQYPWNWQQPGYDDQAWPHAILSEKAIPAGNAPAGTRGLLARNIPLPENTPQHFARIRRHTGVNVTDTFLQGGHAFTVPAHTQATLLIDQGTLTTAYPELLISGGKAATITLSYAEALTDDKTHQKGNRNEIDGKSLHGNKDRFVADGGNNRLFRPLYYRTFRYVEMQITTGMAPLLVKDLSSRFTAYPFVRQARFASSDTSLQALWDMSWRTSRLCAYETYMDCPYYEQLQYIGDTRIQALISLYTSGDARLMENAIRQFDQSRLSYGLTQSRYPSGQLQVIPPFSLFWILMLHDHWMLRDDPSFVTARLEGVRAVLDWHATYIDSTGMLGAMPHWNFVDWPAAWPWKGLDSLSGVPPSALTGHSAVLTLQYAYALQQAAILFRAAGDNNEATHCEALATGLNAATYRACWNAGKGLLADDPSQQQYSQHTNVMGVLSGAIPPSQQAALLQRMVQDTQLVQCTIYYRFYLVQAFKKAGLGEAYLDLLQPWRNMAAMGLTTFAERPEPTRSDCHAWSASPAYDLLATVCGISPSAAGFRQVRIAPALGSLQWVEGAMPHPRGLIEVRFEKKGNGLQGRITLPPGLSGVLTWKGQQVSLQPGTQTVHLAAAP</sequence>
<dbReference type="Proteomes" id="UP000244450">
    <property type="component" value="Unassembled WGS sequence"/>
</dbReference>